<feature type="domain" description="MYND-type" evidence="5">
    <location>
        <begin position="270"/>
        <end position="318"/>
    </location>
</feature>
<keyword evidence="2 4" id="KW-0863">Zinc-finger</keyword>
<dbReference type="Gene3D" id="6.10.140.2220">
    <property type="match status" value="1"/>
</dbReference>
<evidence type="ECO:0000313" key="6">
    <source>
        <dbReference type="EMBL" id="KAJ7696812.1"/>
    </source>
</evidence>
<dbReference type="Proteomes" id="UP001221757">
    <property type="component" value="Unassembled WGS sequence"/>
</dbReference>
<dbReference type="Pfam" id="PF01753">
    <property type="entry name" value="zf-MYND"/>
    <property type="match status" value="1"/>
</dbReference>
<gene>
    <name evidence="6" type="ORF">B0H17DRAFT_1053144</name>
</gene>
<dbReference type="InterPro" id="IPR002893">
    <property type="entry name" value="Znf_MYND"/>
</dbReference>
<comment type="caution">
    <text evidence="6">The sequence shown here is derived from an EMBL/GenBank/DDBJ whole genome shotgun (WGS) entry which is preliminary data.</text>
</comment>
<reference evidence="6" key="1">
    <citation type="submission" date="2023-03" db="EMBL/GenBank/DDBJ databases">
        <title>Massive genome expansion in bonnet fungi (Mycena s.s.) driven by repeated elements and novel gene families across ecological guilds.</title>
        <authorList>
            <consortium name="Lawrence Berkeley National Laboratory"/>
            <person name="Harder C.B."/>
            <person name="Miyauchi S."/>
            <person name="Viragh M."/>
            <person name="Kuo A."/>
            <person name="Thoen E."/>
            <person name="Andreopoulos B."/>
            <person name="Lu D."/>
            <person name="Skrede I."/>
            <person name="Drula E."/>
            <person name="Henrissat B."/>
            <person name="Morin E."/>
            <person name="Kohler A."/>
            <person name="Barry K."/>
            <person name="LaButti K."/>
            <person name="Morin E."/>
            <person name="Salamov A."/>
            <person name="Lipzen A."/>
            <person name="Mereny Z."/>
            <person name="Hegedus B."/>
            <person name="Baldrian P."/>
            <person name="Stursova M."/>
            <person name="Weitz H."/>
            <person name="Taylor A."/>
            <person name="Grigoriev I.V."/>
            <person name="Nagy L.G."/>
            <person name="Martin F."/>
            <person name="Kauserud H."/>
        </authorList>
    </citation>
    <scope>NUCLEOTIDE SEQUENCE</scope>
    <source>
        <strain evidence="6">CBHHK067</strain>
    </source>
</reference>
<dbReference type="AlphaFoldDB" id="A0AAD7GP20"/>
<accession>A0AAD7GP20</accession>
<keyword evidence="1" id="KW-0479">Metal-binding</keyword>
<evidence type="ECO:0000256" key="1">
    <source>
        <dbReference type="ARBA" id="ARBA00022723"/>
    </source>
</evidence>
<evidence type="ECO:0000256" key="2">
    <source>
        <dbReference type="ARBA" id="ARBA00022771"/>
    </source>
</evidence>
<dbReference type="GO" id="GO:0008270">
    <property type="term" value="F:zinc ion binding"/>
    <property type="evidence" value="ECO:0007669"/>
    <property type="project" value="UniProtKB-KW"/>
</dbReference>
<evidence type="ECO:0000256" key="4">
    <source>
        <dbReference type="PROSITE-ProRule" id="PRU00134"/>
    </source>
</evidence>
<keyword evidence="7" id="KW-1185">Reference proteome</keyword>
<dbReference type="SUPFAM" id="SSF144232">
    <property type="entry name" value="HIT/MYND zinc finger-like"/>
    <property type="match status" value="1"/>
</dbReference>
<protein>
    <recommendedName>
        <fullName evidence="5">MYND-type domain-containing protein</fullName>
    </recommendedName>
</protein>
<keyword evidence="3" id="KW-0862">Zinc</keyword>
<name>A0AAD7GP20_MYCRO</name>
<sequence>MPRLSGHSFQSGKPLNPYTEDRIKWNQEWETEIAWNLSGSVPKPIDVLRGAFLYLSTEVEMQDVLAEHRETYGLLCRSLTHLAQAVTICYATRDFLNRWRSAAASVREEHILEGLVRSCGRSHSEFFRLLCDELTLPFLQRDRGQGFLDLLKNFTLDDFSQVPKTPIYLESRHWHAADPSAEPREVYELADAEFNLHRSWLIGFTLHETLRSFHGIPDIQPSLRQRSSAKSRLPQITQKFLEYAHGPAAAKEMHRKSVQEQKAYPLVAVCDNCRKHETPGAQRFMRCKPCIENVARRVYYCSRQCQREDWKFRHKRICGKAMTLKESEETACISPTPATPSATLTPKISPPINGFKRSPALAYQVNLLNENITAGTDYILITRTQRVFRLKVDDDNEKRAFRTFRDAALTTGDESSVAAIGQFLVKPPGGAVAMFDSPTAALGGPIVQLGMDKQDAFDQLEREYGFDVAATVATLERRRGNGLTELEKEVLTQDYPSW</sequence>
<dbReference type="EMBL" id="JARKIE010000033">
    <property type="protein sequence ID" value="KAJ7696812.1"/>
    <property type="molecule type" value="Genomic_DNA"/>
</dbReference>
<organism evidence="6 7">
    <name type="scientific">Mycena rosella</name>
    <name type="common">Pink bonnet</name>
    <name type="synonym">Agaricus rosellus</name>
    <dbReference type="NCBI Taxonomy" id="1033263"/>
    <lineage>
        <taxon>Eukaryota</taxon>
        <taxon>Fungi</taxon>
        <taxon>Dikarya</taxon>
        <taxon>Basidiomycota</taxon>
        <taxon>Agaricomycotina</taxon>
        <taxon>Agaricomycetes</taxon>
        <taxon>Agaricomycetidae</taxon>
        <taxon>Agaricales</taxon>
        <taxon>Marasmiineae</taxon>
        <taxon>Mycenaceae</taxon>
        <taxon>Mycena</taxon>
    </lineage>
</organism>
<dbReference type="PROSITE" id="PS50865">
    <property type="entry name" value="ZF_MYND_2"/>
    <property type="match status" value="1"/>
</dbReference>
<evidence type="ECO:0000256" key="3">
    <source>
        <dbReference type="ARBA" id="ARBA00022833"/>
    </source>
</evidence>
<evidence type="ECO:0000313" key="7">
    <source>
        <dbReference type="Proteomes" id="UP001221757"/>
    </source>
</evidence>
<evidence type="ECO:0000259" key="5">
    <source>
        <dbReference type="PROSITE" id="PS50865"/>
    </source>
</evidence>
<proteinExistence type="predicted"/>